<proteinExistence type="predicted"/>
<dbReference type="Proteomes" id="UP001176940">
    <property type="component" value="Unassembled WGS sequence"/>
</dbReference>
<organism evidence="1 2">
    <name type="scientific">Ranitomeya imitator</name>
    <name type="common">mimic poison frog</name>
    <dbReference type="NCBI Taxonomy" id="111125"/>
    <lineage>
        <taxon>Eukaryota</taxon>
        <taxon>Metazoa</taxon>
        <taxon>Chordata</taxon>
        <taxon>Craniata</taxon>
        <taxon>Vertebrata</taxon>
        <taxon>Euteleostomi</taxon>
        <taxon>Amphibia</taxon>
        <taxon>Batrachia</taxon>
        <taxon>Anura</taxon>
        <taxon>Neobatrachia</taxon>
        <taxon>Hyloidea</taxon>
        <taxon>Dendrobatidae</taxon>
        <taxon>Dendrobatinae</taxon>
        <taxon>Ranitomeya</taxon>
    </lineage>
</organism>
<reference evidence="1" key="1">
    <citation type="submission" date="2023-07" db="EMBL/GenBank/DDBJ databases">
        <authorList>
            <person name="Stuckert A."/>
        </authorList>
    </citation>
    <scope>NUCLEOTIDE SEQUENCE</scope>
</reference>
<protein>
    <recommendedName>
        <fullName evidence="3">Reverse transcriptase domain-containing protein</fullName>
    </recommendedName>
</protein>
<dbReference type="PANTHER" id="PTHR21301">
    <property type="entry name" value="REVERSE TRANSCRIPTASE"/>
    <property type="match status" value="1"/>
</dbReference>
<evidence type="ECO:0008006" key="3">
    <source>
        <dbReference type="Google" id="ProtNLM"/>
    </source>
</evidence>
<evidence type="ECO:0000313" key="1">
    <source>
        <dbReference type="EMBL" id="CAJ0923568.1"/>
    </source>
</evidence>
<evidence type="ECO:0000313" key="2">
    <source>
        <dbReference type="Proteomes" id="UP001176940"/>
    </source>
</evidence>
<dbReference type="EMBL" id="CAUEEQ010002765">
    <property type="protein sequence ID" value="CAJ0923568.1"/>
    <property type="molecule type" value="Genomic_DNA"/>
</dbReference>
<name>A0ABN9KTQ3_9NEOB</name>
<dbReference type="PANTHER" id="PTHR21301:SF12">
    <property type="match status" value="1"/>
</dbReference>
<gene>
    <name evidence="1" type="ORF">RIMI_LOCUS2037938</name>
</gene>
<accession>A0ABN9KTQ3</accession>
<keyword evidence="2" id="KW-1185">Reference proteome</keyword>
<sequence>MSQIMSGFRKEKEKAGYISVIKIHSGTNFGRWWRPGKKTDGPREARLFFKRLYHQQPSVELSPLETEAEVLQVLEELASEADASKLFPKHLLPKSKRFPQINSVPAIDFFVQLVMKDVEMIPETISRDNLNLEERRALKELKDLKEVIIKPSDKGGNIVVWSVKAYEREMMRQLKDSSCYRKLTFNPLSKFRLELFDLLELAVSNGILTSKQRDGLWNEDPTVASIYLLPKIHKDPVTPPGRPIVSGVNGLCDPISKFIDFHLKSLVETLPSFLKDTTDVLKKLDGLQLEENMALVTCDVESLYTSIRHQNGLEAVSYFLRNSDLDLDLFTGHRYGGVLCAPYANLFLGLWERDVFLTDPHPLSQGVVSWWRYIDDILMVWQGSEFELEQFIGILNSNVKNIKLTYKYKTRRI</sequence>
<comment type="caution">
    <text evidence="1">The sequence shown here is derived from an EMBL/GenBank/DDBJ whole genome shotgun (WGS) entry which is preliminary data.</text>
</comment>